<dbReference type="SUPFAM" id="SSF140931">
    <property type="entry name" value="Fic-like"/>
    <property type="match status" value="1"/>
</dbReference>
<dbReference type="InterPro" id="IPR053737">
    <property type="entry name" value="Type_II_TA_Toxin"/>
</dbReference>
<gene>
    <name evidence="2" type="ordered locus">Plav_1338</name>
</gene>
<dbReference type="KEGG" id="pla:Plav_1338"/>
<keyword evidence="3" id="KW-1185">Reference proteome</keyword>
<evidence type="ECO:0000259" key="1">
    <source>
        <dbReference type="PROSITE" id="PS51459"/>
    </source>
</evidence>
<dbReference type="eggNOG" id="COG3654">
    <property type="taxonomic scope" value="Bacteria"/>
</dbReference>
<proteinExistence type="predicted"/>
<dbReference type="OrthoDB" id="9802752at2"/>
<dbReference type="EMBL" id="CP000774">
    <property type="protein sequence ID" value="ABS62958.1"/>
    <property type="molecule type" value="Genomic_DNA"/>
</dbReference>
<dbReference type="PIRSF" id="PIRSF018297">
    <property type="entry name" value="Doc"/>
    <property type="match status" value="1"/>
</dbReference>
<dbReference type="PROSITE" id="PS51459">
    <property type="entry name" value="FIDO"/>
    <property type="match status" value="1"/>
</dbReference>
<dbReference type="STRING" id="402881.Plav_1338"/>
<dbReference type="Proteomes" id="UP000006377">
    <property type="component" value="Chromosome"/>
</dbReference>
<dbReference type="RefSeq" id="WP_012110232.1">
    <property type="nucleotide sequence ID" value="NC_009719.1"/>
</dbReference>
<feature type="domain" description="Fido" evidence="1">
    <location>
        <begin position="5"/>
        <end position="119"/>
    </location>
</feature>
<dbReference type="Pfam" id="PF02661">
    <property type="entry name" value="Fic"/>
    <property type="match status" value="1"/>
</dbReference>
<name>A7HSS5_PARL1</name>
<dbReference type="GO" id="GO:0016301">
    <property type="term" value="F:kinase activity"/>
    <property type="evidence" value="ECO:0007669"/>
    <property type="project" value="InterPro"/>
</dbReference>
<reference evidence="2 3" key="1">
    <citation type="journal article" date="2011" name="Stand. Genomic Sci.">
        <title>Complete genome sequence of Parvibaculum lavamentivorans type strain (DS-1(T)).</title>
        <authorList>
            <person name="Schleheck D."/>
            <person name="Weiss M."/>
            <person name="Pitluck S."/>
            <person name="Bruce D."/>
            <person name="Land M.L."/>
            <person name="Han S."/>
            <person name="Saunders E."/>
            <person name="Tapia R."/>
            <person name="Detter C."/>
            <person name="Brettin T."/>
            <person name="Han J."/>
            <person name="Woyke T."/>
            <person name="Goodwin L."/>
            <person name="Pennacchio L."/>
            <person name="Nolan M."/>
            <person name="Cook A.M."/>
            <person name="Kjelleberg S."/>
            <person name="Thomas T."/>
        </authorList>
    </citation>
    <scope>NUCLEOTIDE SEQUENCE [LARGE SCALE GENOMIC DNA]</scope>
    <source>
        <strain evidence="3">DS-1 / DSM 13023 / NCIMB 13966</strain>
    </source>
</reference>
<dbReference type="NCBIfam" id="TIGR01550">
    <property type="entry name" value="DOC_P1"/>
    <property type="match status" value="1"/>
</dbReference>
<dbReference type="PANTHER" id="PTHR39426">
    <property type="entry name" value="HOMOLOGY TO DEATH-ON-CURING PROTEIN OF PHAGE P1"/>
    <property type="match status" value="1"/>
</dbReference>
<organism evidence="2 3">
    <name type="scientific">Parvibaculum lavamentivorans (strain DS-1 / DSM 13023 / NCIMB 13966)</name>
    <dbReference type="NCBI Taxonomy" id="402881"/>
    <lineage>
        <taxon>Bacteria</taxon>
        <taxon>Pseudomonadati</taxon>
        <taxon>Pseudomonadota</taxon>
        <taxon>Alphaproteobacteria</taxon>
        <taxon>Hyphomicrobiales</taxon>
        <taxon>Parvibaculaceae</taxon>
        <taxon>Parvibaculum</taxon>
    </lineage>
</organism>
<dbReference type="InterPro" id="IPR036597">
    <property type="entry name" value="Fido-like_dom_sf"/>
</dbReference>
<accession>A7HSS5</accession>
<evidence type="ECO:0000313" key="2">
    <source>
        <dbReference type="EMBL" id="ABS62958.1"/>
    </source>
</evidence>
<dbReference type="AlphaFoldDB" id="A7HSS5"/>
<dbReference type="HOGENOM" id="CLU_115697_7_0_5"/>
<protein>
    <submittedName>
        <fullName evidence="2">Death-on-curing family protein</fullName>
    </submittedName>
</protein>
<dbReference type="InterPro" id="IPR006440">
    <property type="entry name" value="Doc"/>
</dbReference>
<dbReference type="PANTHER" id="PTHR39426:SF1">
    <property type="entry name" value="HOMOLOGY TO DEATH-ON-CURING PROTEIN OF PHAGE P1"/>
    <property type="match status" value="1"/>
</dbReference>
<dbReference type="InterPro" id="IPR003812">
    <property type="entry name" value="Fido"/>
</dbReference>
<dbReference type="Gene3D" id="1.20.120.1870">
    <property type="entry name" value="Fic/DOC protein, Fido domain"/>
    <property type="match status" value="1"/>
</dbReference>
<sequence>MPDYLTLTEVLVIHEELIDLYGGAHGVRDMGAVESALFRPQTGYYEDVIAEAAALLESLAINHPFIDGNKRIAFAVADVFLRLNGYLFEEDPVAAYDFMIGLFERGEFRFEKLEPWLREKVRAL</sequence>
<evidence type="ECO:0000313" key="3">
    <source>
        <dbReference type="Proteomes" id="UP000006377"/>
    </source>
</evidence>